<organism evidence="2 3">
    <name type="scientific">Bagarius yarrelli</name>
    <name type="common">Goonch</name>
    <name type="synonym">Bagrus yarrelli</name>
    <dbReference type="NCBI Taxonomy" id="175774"/>
    <lineage>
        <taxon>Eukaryota</taxon>
        <taxon>Metazoa</taxon>
        <taxon>Chordata</taxon>
        <taxon>Craniata</taxon>
        <taxon>Vertebrata</taxon>
        <taxon>Euteleostomi</taxon>
        <taxon>Actinopterygii</taxon>
        <taxon>Neopterygii</taxon>
        <taxon>Teleostei</taxon>
        <taxon>Ostariophysi</taxon>
        <taxon>Siluriformes</taxon>
        <taxon>Sisoridae</taxon>
        <taxon>Sisorinae</taxon>
        <taxon>Bagarius</taxon>
    </lineage>
</organism>
<evidence type="ECO:0000313" key="3">
    <source>
        <dbReference type="Proteomes" id="UP000319801"/>
    </source>
</evidence>
<accession>A0A556V5J2</accession>
<dbReference type="EMBL" id="VCAZ01000127">
    <property type="protein sequence ID" value="TSV68144.1"/>
    <property type="molecule type" value="Genomic_DNA"/>
</dbReference>
<evidence type="ECO:0000313" key="2">
    <source>
        <dbReference type="EMBL" id="TSV68144.1"/>
    </source>
</evidence>
<feature type="region of interest" description="Disordered" evidence="1">
    <location>
        <begin position="1"/>
        <end position="21"/>
    </location>
</feature>
<proteinExistence type="predicted"/>
<gene>
    <name evidence="2" type="ORF">Baya_13421</name>
</gene>
<dbReference type="Proteomes" id="UP000319801">
    <property type="component" value="Unassembled WGS sequence"/>
</dbReference>
<evidence type="ECO:0000256" key="1">
    <source>
        <dbReference type="SAM" id="MobiDB-lite"/>
    </source>
</evidence>
<protein>
    <submittedName>
        <fullName evidence="2">Uncharacterized protein</fullName>
    </submittedName>
</protein>
<dbReference type="AlphaFoldDB" id="A0A556V5J2"/>
<sequence length="87" mass="9929">MHYGGERDSSGGLLSSRFPRSAKHTTEALSFGKENERFVLKTAWRSMTLGRCLLRTKRAVYCQSVDEQLETHNKRRTSEQVPILALC</sequence>
<name>A0A556V5J2_BAGYA</name>
<reference evidence="2 3" key="1">
    <citation type="journal article" date="2019" name="Genome Biol. Evol.">
        <title>Whole-Genome Sequencing of the Giant Devil Catfish, Bagarius yarrelli.</title>
        <authorList>
            <person name="Jiang W."/>
            <person name="Lv Y."/>
            <person name="Cheng L."/>
            <person name="Yang K."/>
            <person name="Chao B."/>
            <person name="Wang X."/>
            <person name="Li Y."/>
            <person name="Pan X."/>
            <person name="You X."/>
            <person name="Zhang Y."/>
            <person name="Yang J."/>
            <person name="Li J."/>
            <person name="Zhang X."/>
            <person name="Liu S."/>
            <person name="Sun C."/>
            <person name="Yang J."/>
            <person name="Shi Q."/>
        </authorList>
    </citation>
    <scope>NUCLEOTIDE SEQUENCE [LARGE SCALE GENOMIC DNA]</scope>
    <source>
        <strain evidence="2">JWS20170419001</strain>
        <tissue evidence="2">Muscle</tissue>
    </source>
</reference>
<comment type="caution">
    <text evidence="2">The sequence shown here is derived from an EMBL/GenBank/DDBJ whole genome shotgun (WGS) entry which is preliminary data.</text>
</comment>
<keyword evidence="3" id="KW-1185">Reference proteome</keyword>